<keyword evidence="1" id="KW-0812">Transmembrane</keyword>
<keyword evidence="1" id="KW-1133">Transmembrane helix</keyword>
<dbReference type="RefSeq" id="WP_328857166.1">
    <property type="nucleotide sequence ID" value="NZ_CP108021.1"/>
</dbReference>
<dbReference type="InterPro" id="IPR046291">
    <property type="entry name" value="DUF6328"/>
</dbReference>
<feature type="transmembrane region" description="Helical" evidence="1">
    <location>
        <begin position="104"/>
        <end position="128"/>
    </location>
</feature>
<accession>A0AAU4K0W5</accession>
<reference evidence="2 3" key="1">
    <citation type="submission" date="2022-10" db="EMBL/GenBank/DDBJ databases">
        <title>The complete genomes of actinobacterial strains from the NBC collection.</title>
        <authorList>
            <person name="Joergensen T.S."/>
            <person name="Alvarez Arevalo M."/>
            <person name="Sterndorff E.B."/>
            <person name="Faurdal D."/>
            <person name="Vuksanovic O."/>
            <person name="Mourched A.-S."/>
            <person name="Charusanti P."/>
            <person name="Shaw S."/>
            <person name="Blin K."/>
            <person name="Weber T."/>
        </authorList>
    </citation>
    <scope>NUCLEOTIDE SEQUENCE [LARGE SCALE GENOMIC DNA]</scope>
    <source>
        <strain evidence="2 3">NBC_00319</strain>
    </source>
</reference>
<evidence type="ECO:0000313" key="2">
    <source>
        <dbReference type="EMBL" id="WUM19705.1"/>
    </source>
</evidence>
<keyword evidence="3" id="KW-1185">Reference proteome</keyword>
<evidence type="ECO:0000313" key="3">
    <source>
        <dbReference type="Proteomes" id="UP001432128"/>
    </source>
</evidence>
<dbReference type="KEGG" id="whr:OG579_18730"/>
<dbReference type="AlphaFoldDB" id="A0AAU4K0W5"/>
<evidence type="ECO:0000256" key="1">
    <source>
        <dbReference type="SAM" id="Phobius"/>
    </source>
</evidence>
<dbReference type="Pfam" id="PF19853">
    <property type="entry name" value="DUF6328"/>
    <property type="match status" value="1"/>
</dbReference>
<proteinExistence type="predicted"/>
<keyword evidence="1" id="KW-0472">Membrane</keyword>
<sequence length="160" mass="17583">MNDDVWNENVRGETPIERLDRNWSFLLQEMRVIQTGIQLLTGFLLTLPFQSRFTGLSDRDLTIYLVTLTASALATVFLVTPVAMHRVLFRRHAIASVVRWANRLAVAGLVLLGVAVIGVVTLIFDVVVDETAGLVVGVAVAVAAIALWAVLPLSIRRHTP</sequence>
<protein>
    <submittedName>
        <fullName evidence="2">DUF6328 family protein</fullName>
    </submittedName>
</protein>
<feature type="transmembrane region" description="Helical" evidence="1">
    <location>
        <begin position="134"/>
        <end position="155"/>
    </location>
</feature>
<organism evidence="2 3">
    <name type="scientific">Williamsia herbipolensis</name>
    <dbReference type="NCBI Taxonomy" id="1603258"/>
    <lineage>
        <taxon>Bacteria</taxon>
        <taxon>Bacillati</taxon>
        <taxon>Actinomycetota</taxon>
        <taxon>Actinomycetes</taxon>
        <taxon>Mycobacteriales</taxon>
        <taxon>Nocardiaceae</taxon>
        <taxon>Williamsia</taxon>
    </lineage>
</organism>
<gene>
    <name evidence="2" type="ORF">OG579_18730</name>
</gene>
<feature type="transmembrane region" description="Helical" evidence="1">
    <location>
        <begin position="61"/>
        <end position="83"/>
    </location>
</feature>
<dbReference type="EMBL" id="CP108021">
    <property type="protein sequence ID" value="WUM19705.1"/>
    <property type="molecule type" value="Genomic_DNA"/>
</dbReference>
<dbReference type="Proteomes" id="UP001432128">
    <property type="component" value="Chromosome"/>
</dbReference>
<name>A0AAU4K0W5_9NOCA</name>